<accession>A0ABV2UYF9</accession>
<evidence type="ECO:0000313" key="5">
    <source>
        <dbReference type="Proteomes" id="UP001550210"/>
    </source>
</evidence>
<comment type="caution">
    <text evidence="4">The sequence shown here is derived from an EMBL/GenBank/DDBJ whole genome shotgun (WGS) entry which is preliminary data.</text>
</comment>
<dbReference type="Gene3D" id="3.30.1880.10">
    <property type="entry name" value="protein ne1242 domain like"/>
    <property type="match status" value="1"/>
</dbReference>
<keyword evidence="5" id="KW-1185">Reference proteome</keyword>
<evidence type="ECO:0000256" key="3">
    <source>
        <dbReference type="SAM" id="MobiDB-lite"/>
    </source>
</evidence>
<feature type="compositionally biased region" description="Basic and acidic residues" evidence="3">
    <location>
        <begin position="176"/>
        <end position="185"/>
    </location>
</feature>
<feature type="region of interest" description="Disordered" evidence="3">
    <location>
        <begin position="153"/>
        <end position="185"/>
    </location>
</feature>
<dbReference type="RefSeq" id="WP_355397903.1">
    <property type="nucleotide sequence ID" value="NZ_JBEGHN010000012.1"/>
</dbReference>
<sequence>MLTCKSSMRSRMRIRPRPGKAVTESVDTAADCSALAVDTTEFVGRRHMLRGVSASVAGMALAPFLVASGTAGPERACFRERYRGRTIVVADDGGLLGDDATGGWHVTVDGRPLHLMRRVDGSWMTMVDHYQSYPTPLAAARAAVDELGPTARLGASSGIGSRTDDGGTPNGGQGIEGDHRNGVHA</sequence>
<evidence type="ECO:0000256" key="2">
    <source>
        <dbReference type="ARBA" id="ARBA00023008"/>
    </source>
</evidence>
<name>A0ABV2UYF9_9ACTN</name>
<reference evidence="4 5" key="1">
    <citation type="submission" date="2024-06" db="EMBL/GenBank/DDBJ databases">
        <title>The Natural Products Discovery Center: Release of the First 8490 Sequenced Strains for Exploring Actinobacteria Biosynthetic Diversity.</title>
        <authorList>
            <person name="Kalkreuter E."/>
            <person name="Kautsar S.A."/>
            <person name="Yang D."/>
            <person name="Bader C.D."/>
            <person name="Teijaro C.N."/>
            <person name="Fluegel L."/>
            <person name="Davis C.M."/>
            <person name="Simpson J.R."/>
            <person name="Lauterbach L."/>
            <person name="Steele A.D."/>
            <person name="Gui C."/>
            <person name="Meng S."/>
            <person name="Li G."/>
            <person name="Viehrig K."/>
            <person name="Ye F."/>
            <person name="Su P."/>
            <person name="Kiefer A.F."/>
            <person name="Nichols A."/>
            <person name="Cepeda A.J."/>
            <person name="Yan W."/>
            <person name="Fan B."/>
            <person name="Jiang Y."/>
            <person name="Adhikari A."/>
            <person name="Zheng C.-J."/>
            <person name="Schuster L."/>
            <person name="Cowan T.M."/>
            <person name="Smanski M.J."/>
            <person name="Chevrette M.G."/>
            <person name="De Carvalho L.P.S."/>
            <person name="Shen B."/>
        </authorList>
    </citation>
    <scope>NUCLEOTIDE SEQUENCE [LARGE SCALE GENOMIC DNA]</scope>
    <source>
        <strain evidence="4 5">NPDC006434</strain>
    </source>
</reference>
<keyword evidence="2" id="KW-0186">Copper</keyword>
<gene>
    <name evidence="4" type="ORF">ABZZ21_18990</name>
</gene>
<organism evidence="4 5">
    <name type="scientific">Streptomyces ossamyceticus</name>
    <dbReference type="NCBI Taxonomy" id="249581"/>
    <lineage>
        <taxon>Bacteria</taxon>
        <taxon>Bacillati</taxon>
        <taxon>Actinomycetota</taxon>
        <taxon>Actinomycetes</taxon>
        <taxon>Kitasatosporales</taxon>
        <taxon>Streptomycetaceae</taxon>
        <taxon>Streptomyces</taxon>
    </lineage>
</organism>
<protein>
    <submittedName>
        <fullName evidence="4">Tyrosinase family oxidase copper chaperone</fullName>
    </submittedName>
</protein>
<dbReference type="EMBL" id="JBEXPZ010000023">
    <property type="protein sequence ID" value="MET9846611.1"/>
    <property type="molecule type" value="Genomic_DNA"/>
</dbReference>
<proteinExistence type="predicted"/>
<dbReference type="InterPro" id="IPR023199">
    <property type="entry name" value="GriE/MELC1_sf"/>
</dbReference>
<evidence type="ECO:0000256" key="1">
    <source>
        <dbReference type="ARBA" id="ARBA00022729"/>
    </source>
</evidence>
<dbReference type="Proteomes" id="UP001550210">
    <property type="component" value="Unassembled WGS sequence"/>
</dbReference>
<dbReference type="InterPro" id="IPR010928">
    <property type="entry name" value="MelC1"/>
</dbReference>
<dbReference type="Pfam" id="PF06236">
    <property type="entry name" value="MelC1"/>
    <property type="match status" value="1"/>
</dbReference>
<keyword evidence="1" id="KW-0732">Signal</keyword>
<evidence type="ECO:0000313" key="4">
    <source>
        <dbReference type="EMBL" id="MET9846611.1"/>
    </source>
</evidence>